<organism evidence="1">
    <name type="scientific">marine sediment metagenome</name>
    <dbReference type="NCBI Taxonomy" id="412755"/>
    <lineage>
        <taxon>unclassified sequences</taxon>
        <taxon>metagenomes</taxon>
        <taxon>ecological metagenomes</taxon>
    </lineage>
</organism>
<proteinExistence type="predicted"/>
<comment type="caution">
    <text evidence="1">The sequence shown here is derived from an EMBL/GenBank/DDBJ whole genome shotgun (WGS) entry which is preliminary data.</text>
</comment>
<dbReference type="AlphaFoldDB" id="A0A0F9UWA9"/>
<protein>
    <submittedName>
        <fullName evidence="1">Uncharacterized protein</fullName>
    </submittedName>
</protein>
<sequence>METGYRLQKGGLGHGGKSITAHPATVNTLEYLGYIERGEYAFPMLHYRLKTVKPNTAMVLEEKDPVHGNTHSHPGFGSISFTKAQGGSTALFGSSIKHHNLIVLRISHAVQHRVNATDRVFSRGIIVEAYMSATQFANAMTAIGGGETPITLQFTEKDGMIDNLTFENKREQFEKEFQETAKGIFDRMAETIEKAKSRNVPRWLVQDMEITLGWLKANIPFLAEQFAAQMDTTVTEAKAEVEAYVSGIVQQTGLAALEEMIPQITEGKEGTDNA</sequence>
<reference evidence="1" key="1">
    <citation type="journal article" date="2015" name="Nature">
        <title>Complex archaea that bridge the gap between prokaryotes and eukaryotes.</title>
        <authorList>
            <person name="Spang A."/>
            <person name="Saw J.H."/>
            <person name="Jorgensen S.L."/>
            <person name="Zaremba-Niedzwiedzka K."/>
            <person name="Martijn J."/>
            <person name="Lind A.E."/>
            <person name="van Eijk R."/>
            <person name="Schleper C."/>
            <person name="Guy L."/>
            <person name="Ettema T.J."/>
        </authorList>
    </citation>
    <scope>NUCLEOTIDE SEQUENCE</scope>
</reference>
<evidence type="ECO:0000313" key="1">
    <source>
        <dbReference type="EMBL" id="KKN65476.1"/>
    </source>
</evidence>
<name>A0A0F9UWA9_9ZZZZ</name>
<accession>A0A0F9UWA9</accession>
<dbReference type="EMBL" id="LAZR01000523">
    <property type="protein sequence ID" value="KKN65476.1"/>
    <property type="molecule type" value="Genomic_DNA"/>
</dbReference>
<gene>
    <name evidence="1" type="ORF">LCGC14_0480800</name>
</gene>